<protein>
    <recommendedName>
        <fullName evidence="4">NAD(+) diphosphatase</fullName>
        <ecNumber evidence="4">3.6.1.22</ecNumber>
    </recommendedName>
</protein>
<dbReference type="Pfam" id="PF09296">
    <property type="entry name" value="NUDIX-like"/>
    <property type="match status" value="1"/>
</dbReference>
<dbReference type="Gene3D" id="3.90.79.20">
    <property type="match status" value="1"/>
</dbReference>
<dbReference type="InterPro" id="IPR000086">
    <property type="entry name" value="NUDIX_hydrolase_dom"/>
</dbReference>
<evidence type="ECO:0000256" key="3">
    <source>
        <dbReference type="ARBA" id="ARBA00009595"/>
    </source>
</evidence>
<sequence>MTIDLKYTGMHLDRGDVLRRSTETLDQFWNHEQCRVLPVLENRNLFSIDPLLNGQVEASICLRSELSPFLEKAEHRTFLGVYDKTPHFSVEIHAEFQEELTAYVSGKFIDLRSVGPQLEKNTAALLAYARALTYWQRHNRFCSLSGHALKATHGGHVLECSDPECGHTIYPRTDPAVIMLVERVDENGIRKCLLGRHPNWTPKAVSTLAGFVEPGESLEEAVRREVLEEAGIHVGKVSYIASQPWPFPSSIMLGFIAQATSAEITLDTHELAEADWFSKSDLQSFGEWGEESDRYKLPRGDSISSYLIHHWLNSPDCE</sequence>
<comment type="cofactor">
    <cofactor evidence="1">
        <name>Mg(2+)</name>
        <dbReference type="ChEBI" id="CHEBI:18420"/>
    </cofactor>
</comment>
<organism evidence="11">
    <name type="scientific">uncultured Thiotrichaceae bacterium</name>
    <dbReference type="NCBI Taxonomy" id="298394"/>
    <lineage>
        <taxon>Bacteria</taxon>
        <taxon>Pseudomonadati</taxon>
        <taxon>Pseudomonadota</taxon>
        <taxon>Gammaproteobacteria</taxon>
        <taxon>Thiotrichales</taxon>
        <taxon>Thiotrichaceae</taxon>
        <taxon>environmental samples</taxon>
    </lineage>
</organism>
<dbReference type="Gene3D" id="3.90.79.10">
    <property type="entry name" value="Nucleoside Triphosphate Pyrophosphohydrolase"/>
    <property type="match status" value="1"/>
</dbReference>
<dbReference type="PROSITE" id="PS51462">
    <property type="entry name" value="NUDIX"/>
    <property type="match status" value="1"/>
</dbReference>
<evidence type="ECO:0000256" key="9">
    <source>
        <dbReference type="ARBA" id="ARBA00023679"/>
    </source>
</evidence>
<gene>
    <name evidence="11" type="ORF">HELGO_WM22012</name>
</gene>
<dbReference type="PROSITE" id="PS00893">
    <property type="entry name" value="NUDIX_BOX"/>
    <property type="match status" value="1"/>
</dbReference>
<dbReference type="InterPro" id="IPR020084">
    <property type="entry name" value="NUDIX_hydrolase_CS"/>
</dbReference>
<dbReference type="GO" id="GO:0019677">
    <property type="term" value="P:NAD+ catabolic process"/>
    <property type="evidence" value="ECO:0007669"/>
    <property type="project" value="TreeGrafter"/>
</dbReference>
<dbReference type="EMBL" id="CACVAV010000320">
    <property type="protein sequence ID" value="CAA6820951.1"/>
    <property type="molecule type" value="Genomic_DNA"/>
</dbReference>
<evidence type="ECO:0000256" key="7">
    <source>
        <dbReference type="ARBA" id="ARBA00022842"/>
    </source>
</evidence>
<evidence type="ECO:0000256" key="5">
    <source>
        <dbReference type="ARBA" id="ARBA00022723"/>
    </source>
</evidence>
<keyword evidence="8" id="KW-0520">NAD</keyword>
<evidence type="ECO:0000256" key="4">
    <source>
        <dbReference type="ARBA" id="ARBA00012381"/>
    </source>
</evidence>
<dbReference type="SUPFAM" id="SSF55811">
    <property type="entry name" value="Nudix"/>
    <property type="match status" value="1"/>
</dbReference>
<dbReference type="EC" id="3.6.1.22" evidence="4"/>
<keyword evidence="5" id="KW-0479">Metal-binding</keyword>
<dbReference type="InterPro" id="IPR049734">
    <property type="entry name" value="NudC-like_C"/>
</dbReference>
<reference evidence="11" key="1">
    <citation type="submission" date="2020-01" db="EMBL/GenBank/DDBJ databases">
        <authorList>
            <person name="Meier V. D."/>
            <person name="Meier V D."/>
        </authorList>
    </citation>
    <scope>NUCLEOTIDE SEQUENCE</scope>
    <source>
        <strain evidence="11">HLG_WM_MAG_08</strain>
    </source>
</reference>
<dbReference type="InterPro" id="IPR050241">
    <property type="entry name" value="NAD-cap_RNA_hydrolase_NudC"/>
</dbReference>
<dbReference type="GO" id="GO:0006742">
    <property type="term" value="P:NADP+ catabolic process"/>
    <property type="evidence" value="ECO:0007669"/>
    <property type="project" value="TreeGrafter"/>
</dbReference>
<dbReference type="AlphaFoldDB" id="A0A6S6TCF7"/>
<dbReference type="PANTHER" id="PTHR42904">
    <property type="entry name" value="NUDIX HYDROLASE, NUDC SUBFAMILY"/>
    <property type="match status" value="1"/>
</dbReference>
<evidence type="ECO:0000256" key="6">
    <source>
        <dbReference type="ARBA" id="ARBA00022801"/>
    </source>
</evidence>
<feature type="domain" description="Nudix hydrolase" evidence="10">
    <location>
        <begin position="171"/>
        <end position="300"/>
    </location>
</feature>
<dbReference type="InterPro" id="IPR015375">
    <property type="entry name" value="NADH_PPase-like_N"/>
</dbReference>
<evidence type="ECO:0000256" key="8">
    <source>
        <dbReference type="ARBA" id="ARBA00023027"/>
    </source>
</evidence>
<keyword evidence="7" id="KW-0460">Magnesium</keyword>
<dbReference type="PANTHER" id="PTHR42904:SF6">
    <property type="entry name" value="NAD-CAPPED RNA HYDROLASE NUDT12"/>
    <property type="match status" value="1"/>
</dbReference>
<accession>A0A6S6TCF7</accession>
<dbReference type="GO" id="GO:0046872">
    <property type="term" value="F:metal ion binding"/>
    <property type="evidence" value="ECO:0007669"/>
    <property type="project" value="UniProtKB-KW"/>
</dbReference>
<dbReference type="NCBIfam" id="NF001299">
    <property type="entry name" value="PRK00241.1"/>
    <property type="match status" value="1"/>
</dbReference>
<comment type="catalytic activity">
    <reaction evidence="9">
        <text>a 5'-end NAD(+)-phospho-ribonucleoside in mRNA + H2O = a 5'-end phospho-adenosine-phospho-ribonucleoside in mRNA + beta-nicotinamide D-ribonucleotide + 2 H(+)</text>
        <dbReference type="Rhea" id="RHEA:60876"/>
        <dbReference type="Rhea" id="RHEA-COMP:15698"/>
        <dbReference type="Rhea" id="RHEA-COMP:15719"/>
        <dbReference type="ChEBI" id="CHEBI:14649"/>
        <dbReference type="ChEBI" id="CHEBI:15377"/>
        <dbReference type="ChEBI" id="CHEBI:15378"/>
        <dbReference type="ChEBI" id="CHEBI:144029"/>
        <dbReference type="ChEBI" id="CHEBI:144051"/>
    </reaction>
    <physiologicalReaction direction="left-to-right" evidence="9">
        <dbReference type="Rhea" id="RHEA:60877"/>
    </physiologicalReaction>
</comment>
<name>A0A6S6TCF7_9GAMM</name>
<evidence type="ECO:0000259" key="10">
    <source>
        <dbReference type="PROSITE" id="PS51462"/>
    </source>
</evidence>
<evidence type="ECO:0000256" key="1">
    <source>
        <dbReference type="ARBA" id="ARBA00001946"/>
    </source>
</evidence>
<evidence type="ECO:0000256" key="2">
    <source>
        <dbReference type="ARBA" id="ARBA00001947"/>
    </source>
</evidence>
<evidence type="ECO:0000313" key="11">
    <source>
        <dbReference type="EMBL" id="CAA6820951.1"/>
    </source>
</evidence>
<proteinExistence type="inferred from homology"/>
<dbReference type="GO" id="GO:0005829">
    <property type="term" value="C:cytosol"/>
    <property type="evidence" value="ECO:0007669"/>
    <property type="project" value="TreeGrafter"/>
</dbReference>
<keyword evidence="6 11" id="KW-0378">Hydrolase</keyword>
<dbReference type="InterPro" id="IPR015797">
    <property type="entry name" value="NUDIX_hydrolase-like_dom_sf"/>
</dbReference>
<comment type="cofactor">
    <cofactor evidence="2">
        <name>Zn(2+)</name>
        <dbReference type="ChEBI" id="CHEBI:29105"/>
    </cofactor>
</comment>
<dbReference type="GO" id="GO:0035529">
    <property type="term" value="F:NADH pyrophosphatase activity"/>
    <property type="evidence" value="ECO:0007669"/>
    <property type="project" value="TreeGrafter"/>
</dbReference>
<comment type="similarity">
    <text evidence="3">Belongs to the Nudix hydrolase family. NudC subfamily.</text>
</comment>
<dbReference type="CDD" id="cd03429">
    <property type="entry name" value="NUDIX_NADH_pyrophosphatase_Nudt13"/>
    <property type="match status" value="1"/>
</dbReference>
<dbReference type="Pfam" id="PF00293">
    <property type="entry name" value="NUDIX"/>
    <property type="match status" value="1"/>
</dbReference>